<dbReference type="GO" id="GO:0006891">
    <property type="term" value="P:intra-Golgi vesicle-mediated transport"/>
    <property type="evidence" value="ECO:0007669"/>
    <property type="project" value="InterPro"/>
</dbReference>
<gene>
    <name evidence="7" type="ORF">L211DRAFT_862985</name>
</gene>
<evidence type="ECO:0000256" key="1">
    <source>
        <dbReference type="ARBA" id="ARBA00004395"/>
    </source>
</evidence>
<reference evidence="7 8" key="1">
    <citation type="journal article" date="2018" name="Nat. Ecol. Evol.">
        <title>Pezizomycetes genomes reveal the molecular basis of ectomycorrhizal truffle lifestyle.</title>
        <authorList>
            <person name="Murat C."/>
            <person name="Payen T."/>
            <person name="Noel B."/>
            <person name="Kuo A."/>
            <person name="Morin E."/>
            <person name="Chen J."/>
            <person name="Kohler A."/>
            <person name="Krizsan K."/>
            <person name="Balestrini R."/>
            <person name="Da Silva C."/>
            <person name="Montanini B."/>
            <person name="Hainaut M."/>
            <person name="Levati E."/>
            <person name="Barry K.W."/>
            <person name="Belfiori B."/>
            <person name="Cichocki N."/>
            <person name="Clum A."/>
            <person name="Dockter R.B."/>
            <person name="Fauchery L."/>
            <person name="Guy J."/>
            <person name="Iotti M."/>
            <person name="Le Tacon F."/>
            <person name="Lindquist E.A."/>
            <person name="Lipzen A."/>
            <person name="Malagnac F."/>
            <person name="Mello A."/>
            <person name="Molinier V."/>
            <person name="Miyauchi S."/>
            <person name="Poulain J."/>
            <person name="Riccioni C."/>
            <person name="Rubini A."/>
            <person name="Sitrit Y."/>
            <person name="Splivallo R."/>
            <person name="Traeger S."/>
            <person name="Wang M."/>
            <person name="Zifcakova L."/>
            <person name="Wipf D."/>
            <person name="Zambonelli A."/>
            <person name="Paolocci F."/>
            <person name="Nowrousian M."/>
            <person name="Ottonello S."/>
            <person name="Baldrian P."/>
            <person name="Spatafora J.W."/>
            <person name="Henrissat B."/>
            <person name="Nagy L.G."/>
            <person name="Aury J.M."/>
            <person name="Wincker P."/>
            <person name="Grigoriev I.V."/>
            <person name="Bonfante P."/>
            <person name="Martin F.M."/>
        </authorList>
    </citation>
    <scope>NUCLEOTIDE SEQUENCE [LARGE SCALE GENOMIC DNA]</scope>
    <source>
        <strain evidence="7 8">ATCC MYA-4762</strain>
    </source>
</reference>
<dbReference type="STRING" id="1051890.A0A3N4LIB5"/>
<dbReference type="InterPro" id="IPR048485">
    <property type="entry name" value="COG5_helical"/>
</dbReference>
<organism evidence="7 8">
    <name type="scientific">Terfezia boudieri ATCC MYA-4762</name>
    <dbReference type="NCBI Taxonomy" id="1051890"/>
    <lineage>
        <taxon>Eukaryota</taxon>
        <taxon>Fungi</taxon>
        <taxon>Dikarya</taxon>
        <taxon>Ascomycota</taxon>
        <taxon>Pezizomycotina</taxon>
        <taxon>Pezizomycetes</taxon>
        <taxon>Pezizales</taxon>
        <taxon>Pezizaceae</taxon>
        <taxon>Terfezia</taxon>
    </lineage>
</organism>
<keyword evidence="8" id="KW-1185">Reference proteome</keyword>
<dbReference type="Pfam" id="PF10392">
    <property type="entry name" value="COG5_N"/>
    <property type="match status" value="1"/>
</dbReference>
<evidence type="ECO:0000259" key="6">
    <source>
        <dbReference type="Pfam" id="PF20649"/>
    </source>
</evidence>
<keyword evidence="4" id="KW-0472">Membrane</keyword>
<dbReference type="InterPro" id="IPR049176">
    <property type="entry name" value="COG5_N"/>
</dbReference>
<protein>
    <recommendedName>
        <fullName evidence="2">Conserved oligomeric Golgi complex subunit 5</fullName>
    </recommendedName>
</protein>
<dbReference type="EMBL" id="ML121559">
    <property type="protein sequence ID" value="RPB21428.1"/>
    <property type="molecule type" value="Genomic_DNA"/>
</dbReference>
<dbReference type="PANTHER" id="PTHR13228:SF3">
    <property type="entry name" value="CONSERVED OLIGOMERIC GOLGI COMPLEX SUBUNIT 5"/>
    <property type="match status" value="1"/>
</dbReference>
<dbReference type="PANTHER" id="PTHR13228">
    <property type="entry name" value="CONSERVED OLIGOMERIC GOLGI COMPLEX COMPONENT 5"/>
    <property type="match status" value="1"/>
</dbReference>
<keyword evidence="3" id="KW-0333">Golgi apparatus</keyword>
<accession>A0A3N4LIB5</accession>
<feature type="domain" description="Conserved oligomeric Golgi complex subunit 5 helical" evidence="6">
    <location>
        <begin position="251"/>
        <end position="396"/>
    </location>
</feature>
<dbReference type="Proteomes" id="UP000267821">
    <property type="component" value="Unassembled WGS sequence"/>
</dbReference>
<comment type="subcellular location">
    <subcellularLocation>
        <location evidence="1">Golgi apparatus membrane</location>
        <topology evidence="1">Peripheral membrane protein</topology>
    </subcellularLocation>
</comment>
<feature type="domain" description="Conserved oligomeric Golgi complex subunit 5 N-terminal" evidence="5">
    <location>
        <begin position="14"/>
        <end position="146"/>
    </location>
</feature>
<dbReference type="OrthoDB" id="18786at2759"/>
<sequence>METEPPSDSYIDYEAFLSPTFSPHSFANALILHTNTSDDPNLDLSTPLSRVLFDLQEIDSHIHSLTTGNASELLAYAEESRSVSEDLVKGVEEQMKVVGLAYRRLEKEVVGRGKAAEEVLGVVERLNVVTRVVREVGRVVLLGRQLEGLGDWKVLLRMGYTVAEMRRTLFADERGGGRELAEVNCVKVVVSQLLVPAEQYLKTIATGIVANFALPTTSTTANTGTSASTISSFSPTNLPSSFAAQTSFEASLSRVSSATQILYLLSPPSTTSKSSSDSSLLLRVLNTFLTNQTTSSLAALSRVFSSLTPTQPSPPALDRSFLEIVQKIRGIATLEEVLKSLPLSTLDPTSDFDTPSLPTLFFRNLSSGLETLVRNVLARGGVAARGLRAGKDKLREGLRGVVERGLAGEGEDGSLQLGVYKGNAVPVDT</sequence>
<dbReference type="InParanoid" id="A0A3N4LIB5"/>
<dbReference type="Pfam" id="PF20649">
    <property type="entry name" value="COG5_C"/>
    <property type="match status" value="1"/>
</dbReference>
<evidence type="ECO:0000256" key="3">
    <source>
        <dbReference type="ARBA" id="ARBA00023034"/>
    </source>
</evidence>
<proteinExistence type="predicted"/>
<evidence type="ECO:0000256" key="2">
    <source>
        <dbReference type="ARBA" id="ARBA00020974"/>
    </source>
</evidence>
<name>A0A3N4LIB5_9PEZI</name>
<evidence type="ECO:0000259" key="5">
    <source>
        <dbReference type="Pfam" id="PF10392"/>
    </source>
</evidence>
<evidence type="ECO:0000313" key="8">
    <source>
        <dbReference type="Proteomes" id="UP000267821"/>
    </source>
</evidence>
<dbReference type="GO" id="GO:0000139">
    <property type="term" value="C:Golgi membrane"/>
    <property type="evidence" value="ECO:0007669"/>
    <property type="project" value="UniProtKB-SubCell"/>
</dbReference>
<evidence type="ECO:0000313" key="7">
    <source>
        <dbReference type="EMBL" id="RPB21428.1"/>
    </source>
</evidence>
<dbReference type="AlphaFoldDB" id="A0A3N4LIB5"/>
<dbReference type="GO" id="GO:0017119">
    <property type="term" value="C:Golgi transport complex"/>
    <property type="evidence" value="ECO:0007669"/>
    <property type="project" value="InterPro"/>
</dbReference>
<dbReference type="InterPro" id="IPR019465">
    <property type="entry name" value="Cog5"/>
</dbReference>
<evidence type="ECO:0000256" key="4">
    <source>
        <dbReference type="ARBA" id="ARBA00023136"/>
    </source>
</evidence>